<organism evidence="9 10">
    <name type="scientific">Nocardioides daedukensis</name>
    <dbReference type="NCBI Taxonomy" id="634462"/>
    <lineage>
        <taxon>Bacteria</taxon>
        <taxon>Bacillati</taxon>
        <taxon>Actinomycetota</taxon>
        <taxon>Actinomycetes</taxon>
        <taxon>Propionibacteriales</taxon>
        <taxon>Nocardioidaceae</taxon>
        <taxon>Nocardioides</taxon>
    </lineage>
</organism>
<feature type="domain" description="PPIase FKBP-type" evidence="8">
    <location>
        <begin position="85"/>
        <end position="173"/>
    </location>
</feature>
<comment type="catalytic activity">
    <reaction evidence="1 5 6">
        <text>[protein]-peptidylproline (omega=180) = [protein]-peptidylproline (omega=0)</text>
        <dbReference type="Rhea" id="RHEA:16237"/>
        <dbReference type="Rhea" id="RHEA-COMP:10747"/>
        <dbReference type="Rhea" id="RHEA-COMP:10748"/>
        <dbReference type="ChEBI" id="CHEBI:83833"/>
        <dbReference type="ChEBI" id="CHEBI:83834"/>
        <dbReference type="EC" id="5.2.1.8"/>
    </reaction>
</comment>
<dbReference type="InterPro" id="IPR001179">
    <property type="entry name" value="PPIase_FKBP_dom"/>
</dbReference>
<evidence type="ECO:0000256" key="2">
    <source>
        <dbReference type="ARBA" id="ARBA00006577"/>
    </source>
</evidence>
<evidence type="ECO:0000313" key="9">
    <source>
        <dbReference type="EMBL" id="NYG60686.1"/>
    </source>
</evidence>
<accession>A0A7Y9US95</accession>
<dbReference type="SUPFAM" id="SSF54534">
    <property type="entry name" value="FKBP-like"/>
    <property type="match status" value="1"/>
</dbReference>
<dbReference type="AlphaFoldDB" id="A0A7Y9US95"/>
<name>A0A7Y9US95_9ACTN</name>
<evidence type="ECO:0000313" key="10">
    <source>
        <dbReference type="Proteomes" id="UP000540656"/>
    </source>
</evidence>
<sequence>MRTARRITSALAATAFLFTAAACSDSGDSSDGDAAPGKECTADDIEVTGGFGEKPTVTLPDDCTPPTSVVTKDLVAGSGPEAKEGDTVLTDYLLVTWSNKQVLDNSFDRGQPFPVTPLGQAPVIDGWNEGLVGIQKDARRLIIIPPEKGYGPGGNGVEPNETLVFVVDALEIS</sequence>
<reference evidence="9 10" key="1">
    <citation type="submission" date="2020-07" db="EMBL/GenBank/DDBJ databases">
        <title>Sequencing the genomes of 1000 actinobacteria strains.</title>
        <authorList>
            <person name="Klenk H.-P."/>
        </authorList>
    </citation>
    <scope>NUCLEOTIDE SEQUENCE [LARGE SCALE GENOMIC DNA]</scope>
    <source>
        <strain evidence="9 10">DSM 23819</strain>
    </source>
</reference>
<dbReference type="PANTHER" id="PTHR43811:SF19">
    <property type="entry name" value="39 KDA FK506-BINDING NUCLEAR PROTEIN"/>
    <property type="match status" value="1"/>
</dbReference>
<evidence type="ECO:0000256" key="6">
    <source>
        <dbReference type="RuleBase" id="RU003915"/>
    </source>
</evidence>
<evidence type="ECO:0000259" key="8">
    <source>
        <dbReference type="PROSITE" id="PS50059"/>
    </source>
</evidence>
<proteinExistence type="inferred from homology"/>
<dbReference type="PROSITE" id="PS51257">
    <property type="entry name" value="PROKAR_LIPOPROTEIN"/>
    <property type="match status" value="1"/>
</dbReference>
<dbReference type="EMBL" id="JACCAA010000001">
    <property type="protein sequence ID" value="NYG60686.1"/>
    <property type="molecule type" value="Genomic_DNA"/>
</dbReference>
<feature type="signal peptide" evidence="7">
    <location>
        <begin position="1"/>
        <end position="24"/>
    </location>
</feature>
<gene>
    <name evidence="9" type="ORF">BJ980_003609</name>
</gene>
<dbReference type="EC" id="5.2.1.8" evidence="6"/>
<comment type="caution">
    <text evidence="9">The sequence shown here is derived from an EMBL/GenBank/DDBJ whole genome shotgun (WGS) entry which is preliminary data.</text>
</comment>
<dbReference type="RefSeq" id="WP_179503589.1">
    <property type="nucleotide sequence ID" value="NZ_JACCAA010000001.1"/>
</dbReference>
<keyword evidence="3 5" id="KW-0697">Rotamase</keyword>
<dbReference type="InterPro" id="IPR046357">
    <property type="entry name" value="PPIase_dom_sf"/>
</dbReference>
<evidence type="ECO:0000256" key="7">
    <source>
        <dbReference type="SAM" id="SignalP"/>
    </source>
</evidence>
<protein>
    <recommendedName>
        <fullName evidence="6">Peptidyl-prolyl cis-trans isomerase</fullName>
        <ecNumber evidence="6">5.2.1.8</ecNumber>
    </recommendedName>
</protein>
<evidence type="ECO:0000256" key="4">
    <source>
        <dbReference type="ARBA" id="ARBA00023235"/>
    </source>
</evidence>
<dbReference type="GO" id="GO:0003755">
    <property type="term" value="F:peptidyl-prolyl cis-trans isomerase activity"/>
    <property type="evidence" value="ECO:0007669"/>
    <property type="project" value="UniProtKB-UniRule"/>
</dbReference>
<dbReference type="Gene3D" id="3.10.50.40">
    <property type="match status" value="1"/>
</dbReference>
<evidence type="ECO:0000256" key="1">
    <source>
        <dbReference type="ARBA" id="ARBA00000971"/>
    </source>
</evidence>
<evidence type="ECO:0000256" key="3">
    <source>
        <dbReference type="ARBA" id="ARBA00023110"/>
    </source>
</evidence>
<feature type="chain" id="PRO_5039370398" description="Peptidyl-prolyl cis-trans isomerase" evidence="7">
    <location>
        <begin position="25"/>
        <end position="173"/>
    </location>
</feature>
<dbReference type="Proteomes" id="UP000540656">
    <property type="component" value="Unassembled WGS sequence"/>
</dbReference>
<dbReference type="PROSITE" id="PS50059">
    <property type="entry name" value="FKBP_PPIASE"/>
    <property type="match status" value="1"/>
</dbReference>
<keyword evidence="4 5" id="KW-0413">Isomerase</keyword>
<keyword evidence="7" id="KW-0732">Signal</keyword>
<evidence type="ECO:0000256" key="5">
    <source>
        <dbReference type="PROSITE-ProRule" id="PRU00277"/>
    </source>
</evidence>
<dbReference type="PANTHER" id="PTHR43811">
    <property type="entry name" value="FKBP-TYPE PEPTIDYL-PROLYL CIS-TRANS ISOMERASE FKPA"/>
    <property type="match status" value="1"/>
</dbReference>
<comment type="similarity">
    <text evidence="2 6">Belongs to the FKBP-type PPIase family.</text>
</comment>
<keyword evidence="10" id="KW-1185">Reference proteome</keyword>
<dbReference type="Pfam" id="PF00254">
    <property type="entry name" value="FKBP_C"/>
    <property type="match status" value="1"/>
</dbReference>